<dbReference type="EMBL" id="CP015839">
    <property type="protein sequence ID" value="ANG63496.1"/>
    <property type="molecule type" value="Genomic_DNA"/>
</dbReference>
<dbReference type="KEGG" id="mars:A8C75_14130"/>
<gene>
    <name evidence="1" type="ORF">A8C75_14130</name>
</gene>
<dbReference type="Proteomes" id="UP000078070">
    <property type="component" value="Chromosome"/>
</dbReference>
<dbReference type="STRING" id="1821621.A8C75_14130"/>
<evidence type="ECO:0000313" key="2">
    <source>
        <dbReference type="Proteomes" id="UP000078070"/>
    </source>
</evidence>
<keyword evidence="2" id="KW-1185">Reference proteome</keyword>
<accession>A0A1A9EZW8</accession>
<organism evidence="1 2">
    <name type="scientific">Marinobacterium aestuarii</name>
    <dbReference type="NCBI Taxonomy" id="1821621"/>
    <lineage>
        <taxon>Bacteria</taxon>
        <taxon>Pseudomonadati</taxon>
        <taxon>Pseudomonadota</taxon>
        <taxon>Gammaproteobacteria</taxon>
        <taxon>Oceanospirillales</taxon>
        <taxon>Oceanospirillaceae</taxon>
        <taxon>Marinobacterium</taxon>
    </lineage>
</organism>
<protein>
    <submittedName>
        <fullName evidence="1">Uncharacterized protein</fullName>
    </submittedName>
</protein>
<evidence type="ECO:0000313" key="1">
    <source>
        <dbReference type="EMBL" id="ANG63496.1"/>
    </source>
</evidence>
<proteinExistence type="predicted"/>
<dbReference type="AlphaFoldDB" id="A0A1A9EZW8"/>
<sequence length="137" mass="15074">MLSIWLCLSSAPVHAGQRDDLYAKGIDAYGSKNYVVALKNLYAFYVLNEAEIDARPDFKKQINERIVNSEAILKLSFAANPSIQASSGVTRIITRNLGGSFIGTGMEVEDLLKSKTIDLKSIQDFNHKSLAQPVGLR</sequence>
<reference evidence="2" key="1">
    <citation type="submission" date="2016-05" db="EMBL/GenBank/DDBJ databases">
        <authorList>
            <person name="Baek K."/>
            <person name="Yang S.-J."/>
        </authorList>
    </citation>
    <scope>NUCLEOTIDE SEQUENCE [LARGE SCALE GENOMIC DNA]</scope>
    <source>
        <strain evidence="2">ST58-10</strain>
    </source>
</reference>
<reference evidence="1 2" key="2">
    <citation type="journal article" date="2018" name="Int. J. Syst. Evol. Microbiol.">
        <title>Marinobacterium aestuarii sp. nov., a benzene-degrading marine bacterium isolated from estuary sediment.</title>
        <authorList>
            <person name="Bae S.S."/>
            <person name="Jung J."/>
            <person name="Chung D."/>
            <person name="Baek K."/>
        </authorList>
    </citation>
    <scope>NUCLEOTIDE SEQUENCE [LARGE SCALE GENOMIC DNA]</scope>
    <source>
        <strain evidence="1 2">ST58-10</strain>
    </source>
</reference>
<name>A0A1A9EZW8_9GAMM</name>